<keyword evidence="3" id="KW-1133">Transmembrane helix</keyword>
<dbReference type="InterPro" id="IPR045232">
    <property type="entry name" value="FAM234"/>
</dbReference>
<keyword evidence="2" id="KW-0812">Transmembrane</keyword>
<evidence type="ECO:0000259" key="5">
    <source>
        <dbReference type="Pfam" id="PF23727"/>
    </source>
</evidence>
<dbReference type="InterPro" id="IPR055409">
    <property type="entry name" value="Beta-prop_FAM234A_B"/>
</dbReference>
<evidence type="ECO:0000256" key="3">
    <source>
        <dbReference type="ARBA" id="ARBA00022989"/>
    </source>
</evidence>
<keyword evidence="4" id="KW-0472">Membrane</keyword>
<keyword evidence="7" id="KW-1185">Reference proteome</keyword>
<accession>A0A553QEQ8</accession>
<gene>
    <name evidence="6" type="ORF">DNTS_018318</name>
</gene>
<dbReference type="OrthoDB" id="9941159at2759"/>
<evidence type="ECO:0000256" key="1">
    <source>
        <dbReference type="ARBA" id="ARBA00004167"/>
    </source>
</evidence>
<dbReference type="GO" id="GO:0016020">
    <property type="term" value="C:membrane"/>
    <property type="evidence" value="ECO:0007669"/>
    <property type="project" value="UniProtKB-SubCell"/>
</dbReference>
<dbReference type="EMBL" id="SRMA01026048">
    <property type="protein sequence ID" value="TRY88418.1"/>
    <property type="molecule type" value="Genomic_DNA"/>
</dbReference>
<comment type="caution">
    <text evidence="6">The sequence shown here is derived from an EMBL/GenBank/DDBJ whole genome shotgun (WGS) entry which is preliminary data.</text>
</comment>
<sequence>MIITESINKDEKSEAARSISRVNAVIDVVDTDDNLPQVSDLSLVLLSGRSGALIGRPVTFNLTAQGKLIGPLLQRTLPGEYYVLFGLGAVEAVSLRSLVALATPGFTPEPFRVKERSWEVLKKSNSSSLLHISRCLCVSEQVDLLLPLLGGGCPALDLNCSGSMFLLLCGAHGASLLRARDLQTVWSLDRGAPHRSVLHTRGAVGGACYIKPFRSGRVSVYFTFSLATVVQHWGTLMMTESLISSFTKQPMVSGRQVQIIDGASGRSLWEMAFVCPRLAVQDWSVLTTSGQSVFLFWAGDPLTNDTKATVPLVRKLFLLHPSYPRILLELRSTTDTVLTAEVSAASPQKDVSYVTVSSRSSAADIPLTHFLTSFRLKDSIASARLTRTHGREEEEDEDSLGLYRRLSFTQVLNLSRPLPHLHLLAQDPVAPGGCRWSSLLRLEMMAHSDCSICSSAANPYTTLLLTPLGNKRRGTLALRLGTCRSRVCSLFQWRKTDKKSATIPPLTENTCDVLK</sequence>
<evidence type="ECO:0000256" key="2">
    <source>
        <dbReference type="ARBA" id="ARBA00022692"/>
    </source>
</evidence>
<evidence type="ECO:0000313" key="7">
    <source>
        <dbReference type="Proteomes" id="UP000316079"/>
    </source>
</evidence>
<feature type="domain" description="FAM234A/B beta-propeller" evidence="5">
    <location>
        <begin position="255"/>
        <end position="408"/>
    </location>
</feature>
<protein>
    <recommendedName>
        <fullName evidence="5">FAM234A/B beta-propeller domain-containing protein</fullName>
    </recommendedName>
</protein>
<dbReference type="PANTHER" id="PTHR21419">
    <property type="match status" value="1"/>
</dbReference>
<dbReference type="PANTHER" id="PTHR21419:SF25">
    <property type="entry name" value="PROTEIN FAM234B"/>
    <property type="match status" value="1"/>
</dbReference>
<dbReference type="Pfam" id="PF23727">
    <property type="entry name" value="Beta-prop_FAM234A_B"/>
    <property type="match status" value="1"/>
</dbReference>
<reference evidence="6 7" key="1">
    <citation type="journal article" date="2019" name="Sci. Data">
        <title>Hybrid genome assembly and annotation of Danionella translucida.</title>
        <authorList>
            <person name="Kadobianskyi M."/>
            <person name="Schulze L."/>
            <person name="Schuelke M."/>
            <person name="Judkewitz B."/>
        </authorList>
    </citation>
    <scope>NUCLEOTIDE SEQUENCE [LARGE SCALE GENOMIC DNA]</scope>
    <source>
        <strain evidence="6 7">Bolton</strain>
    </source>
</reference>
<organism evidence="6 7">
    <name type="scientific">Danionella cerebrum</name>
    <dbReference type="NCBI Taxonomy" id="2873325"/>
    <lineage>
        <taxon>Eukaryota</taxon>
        <taxon>Metazoa</taxon>
        <taxon>Chordata</taxon>
        <taxon>Craniata</taxon>
        <taxon>Vertebrata</taxon>
        <taxon>Euteleostomi</taxon>
        <taxon>Actinopterygii</taxon>
        <taxon>Neopterygii</taxon>
        <taxon>Teleostei</taxon>
        <taxon>Ostariophysi</taxon>
        <taxon>Cypriniformes</taxon>
        <taxon>Danionidae</taxon>
        <taxon>Danioninae</taxon>
        <taxon>Danionella</taxon>
    </lineage>
</organism>
<evidence type="ECO:0000313" key="6">
    <source>
        <dbReference type="EMBL" id="TRY88418.1"/>
    </source>
</evidence>
<dbReference type="Proteomes" id="UP000316079">
    <property type="component" value="Unassembled WGS sequence"/>
</dbReference>
<dbReference type="AlphaFoldDB" id="A0A553QEQ8"/>
<proteinExistence type="predicted"/>
<dbReference type="STRING" id="623744.A0A553QEQ8"/>
<evidence type="ECO:0000256" key="4">
    <source>
        <dbReference type="ARBA" id="ARBA00023136"/>
    </source>
</evidence>
<name>A0A553QEQ8_9TELE</name>
<comment type="subcellular location">
    <subcellularLocation>
        <location evidence="1">Membrane</location>
        <topology evidence="1">Single-pass membrane protein</topology>
    </subcellularLocation>
</comment>